<protein>
    <submittedName>
        <fullName evidence="1">Uncharacterized protein</fullName>
    </submittedName>
</protein>
<name>A0AAW2EEQ6_9HYME</name>
<organism evidence="1 2">
    <name type="scientific">Cardiocondyla obscurior</name>
    <dbReference type="NCBI Taxonomy" id="286306"/>
    <lineage>
        <taxon>Eukaryota</taxon>
        <taxon>Metazoa</taxon>
        <taxon>Ecdysozoa</taxon>
        <taxon>Arthropoda</taxon>
        <taxon>Hexapoda</taxon>
        <taxon>Insecta</taxon>
        <taxon>Pterygota</taxon>
        <taxon>Neoptera</taxon>
        <taxon>Endopterygota</taxon>
        <taxon>Hymenoptera</taxon>
        <taxon>Apocrita</taxon>
        <taxon>Aculeata</taxon>
        <taxon>Formicoidea</taxon>
        <taxon>Formicidae</taxon>
        <taxon>Myrmicinae</taxon>
        <taxon>Cardiocondyla</taxon>
    </lineage>
</organism>
<evidence type="ECO:0000313" key="1">
    <source>
        <dbReference type="EMBL" id="KAL0100864.1"/>
    </source>
</evidence>
<keyword evidence="2" id="KW-1185">Reference proteome</keyword>
<proteinExistence type="predicted"/>
<gene>
    <name evidence="1" type="ORF">PUN28_019328</name>
</gene>
<dbReference type="Proteomes" id="UP001430953">
    <property type="component" value="Unassembled WGS sequence"/>
</dbReference>
<sequence>MARLDFQDKRDLLTKWRTCDSDLKKKKKKSFPFEYFIDKFPF</sequence>
<dbReference type="AlphaFoldDB" id="A0AAW2EEQ6"/>
<evidence type="ECO:0000313" key="2">
    <source>
        <dbReference type="Proteomes" id="UP001430953"/>
    </source>
</evidence>
<comment type="caution">
    <text evidence="1">The sequence shown here is derived from an EMBL/GenBank/DDBJ whole genome shotgun (WGS) entry which is preliminary data.</text>
</comment>
<reference evidence="1 2" key="1">
    <citation type="submission" date="2023-03" db="EMBL/GenBank/DDBJ databases">
        <title>High recombination rates correlate with genetic variation in Cardiocondyla obscurior ants.</title>
        <authorList>
            <person name="Errbii M."/>
        </authorList>
    </citation>
    <scope>NUCLEOTIDE SEQUENCE [LARGE SCALE GENOMIC DNA]</scope>
    <source>
        <strain evidence="1">Alpha-2009</strain>
        <tissue evidence="1">Whole body</tissue>
    </source>
</reference>
<dbReference type="EMBL" id="JADYXP020000025">
    <property type="protein sequence ID" value="KAL0100864.1"/>
    <property type="molecule type" value="Genomic_DNA"/>
</dbReference>
<accession>A0AAW2EEQ6</accession>